<dbReference type="RefSeq" id="WP_121648655.1">
    <property type="nucleotide sequence ID" value="NZ_RCUX01000006.1"/>
</dbReference>
<sequence>MRLILIRHGQTPSNIANLLDTLVPGPDLTALGRAQAETLVTTMNEDADAFYVSTQVRSQQTAAPLAARLGLEVRVRHQLREIESGDFQMLGDPVSHEHFHGQIFRWADGDPSGRIPGGETGLEVFARVDEVLAEATEEGVERLMILAHGALIRTWVGAHAINTAPGFARASEMPNTGYAILTGSRTEGWILENWNGEPIPASEATR</sequence>
<dbReference type="Gene3D" id="3.40.50.1240">
    <property type="entry name" value="Phosphoglycerate mutase-like"/>
    <property type="match status" value="1"/>
</dbReference>
<organism evidence="1 2">
    <name type="scientific">Mycetocola tolaasinivorans</name>
    <dbReference type="NCBI Taxonomy" id="76635"/>
    <lineage>
        <taxon>Bacteria</taxon>
        <taxon>Bacillati</taxon>
        <taxon>Actinomycetota</taxon>
        <taxon>Actinomycetes</taxon>
        <taxon>Micrococcales</taxon>
        <taxon>Microbacteriaceae</taxon>
        <taxon>Mycetocola</taxon>
    </lineage>
</organism>
<dbReference type="PROSITE" id="PS00175">
    <property type="entry name" value="PG_MUTASE"/>
    <property type="match status" value="1"/>
</dbReference>
<protein>
    <submittedName>
        <fullName evidence="1">Histidine phosphatase family protein</fullName>
    </submittedName>
</protein>
<dbReference type="SMART" id="SM00855">
    <property type="entry name" value="PGAM"/>
    <property type="match status" value="1"/>
</dbReference>
<dbReference type="GO" id="GO:0005737">
    <property type="term" value="C:cytoplasm"/>
    <property type="evidence" value="ECO:0007669"/>
    <property type="project" value="TreeGrafter"/>
</dbReference>
<dbReference type="GO" id="GO:0016791">
    <property type="term" value="F:phosphatase activity"/>
    <property type="evidence" value="ECO:0007669"/>
    <property type="project" value="TreeGrafter"/>
</dbReference>
<comment type="caution">
    <text evidence="1">The sequence shown here is derived from an EMBL/GenBank/DDBJ whole genome shotgun (WGS) entry which is preliminary data.</text>
</comment>
<dbReference type="InterPro" id="IPR013078">
    <property type="entry name" value="His_Pase_superF_clade-1"/>
</dbReference>
<dbReference type="Proteomes" id="UP000272503">
    <property type="component" value="Unassembled WGS sequence"/>
</dbReference>
<dbReference type="Pfam" id="PF00300">
    <property type="entry name" value="His_Phos_1"/>
    <property type="match status" value="1"/>
</dbReference>
<dbReference type="AlphaFoldDB" id="A0A3L7A763"/>
<dbReference type="EMBL" id="RCUX01000006">
    <property type="protein sequence ID" value="RLP75680.1"/>
    <property type="molecule type" value="Genomic_DNA"/>
</dbReference>
<evidence type="ECO:0000313" key="2">
    <source>
        <dbReference type="Proteomes" id="UP000272503"/>
    </source>
</evidence>
<proteinExistence type="predicted"/>
<dbReference type="InterPro" id="IPR029033">
    <property type="entry name" value="His_PPase_superfam"/>
</dbReference>
<dbReference type="PANTHER" id="PTHR48100">
    <property type="entry name" value="BROAD-SPECIFICITY PHOSPHATASE YOR283W-RELATED"/>
    <property type="match status" value="1"/>
</dbReference>
<evidence type="ECO:0000313" key="1">
    <source>
        <dbReference type="EMBL" id="RLP75680.1"/>
    </source>
</evidence>
<dbReference type="InterPro" id="IPR050275">
    <property type="entry name" value="PGM_Phosphatase"/>
</dbReference>
<dbReference type="CDD" id="cd07067">
    <property type="entry name" value="HP_PGM_like"/>
    <property type="match status" value="1"/>
</dbReference>
<dbReference type="InterPro" id="IPR001345">
    <property type="entry name" value="PG/BPGM_mutase_AS"/>
</dbReference>
<gene>
    <name evidence="1" type="ORF">D9V32_09425</name>
</gene>
<dbReference type="SUPFAM" id="SSF53254">
    <property type="entry name" value="Phosphoglycerate mutase-like"/>
    <property type="match status" value="1"/>
</dbReference>
<dbReference type="OrthoDB" id="9793115at2"/>
<reference evidence="1 2" key="1">
    <citation type="submission" date="2018-10" db="EMBL/GenBank/DDBJ databases">
        <authorList>
            <person name="Li J."/>
        </authorList>
    </citation>
    <scope>NUCLEOTIDE SEQUENCE [LARGE SCALE GENOMIC DNA]</scope>
    <source>
        <strain evidence="1 2">IF 016277</strain>
    </source>
</reference>
<dbReference type="PANTHER" id="PTHR48100:SF58">
    <property type="entry name" value="PE-PGRS FAMILY PROTEIN PE_PGRS11"/>
    <property type="match status" value="1"/>
</dbReference>
<keyword evidence="2" id="KW-1185">Reference proteome</keyword>
<accession>A0A3L7A763</accession>
<name>A0A3L7A763_9MICO</name>